<dbReference type="Proteomes" id="UP000326936">
    <property type="component" value="Chromosome"/>
</dbReference>
<keyword evidence="3" id="KW-1185">Reference proteome</keyword>
<name>A0A5P9CLK1_9VIBR</name>
<dbReference type="AlphaFoldDB" id="A0A5P9CLK1"/>
<proteinExistence type="predicted"/>
<accession>A0A5P9CLK1</accession>
<dbReference type="EMBL" id="CP045350">
    <property type="protein sequence ID" value="QFT26442.1"/>
    <property type="molecule type" value="Genomic_DNA"/>
</dbReference>
<organism evidence="2 3">
    <name type="scientific">Vibrio aquimaris</name>
    <dbReference type="NCBI Taxonomy" id="2587862"/>
    <lineage>
        <taxon>Bacteria</taxon>
        <taxon>Pseudomonadati</taxon>
        <taxon>Pseudomonadota</taxon>
        <taxon>Gammaproteobacteria</taxon>
        <taxon>Vibrionales</taxon>
        <taxon>Vibrionaceae</taxon>
        <taxon>Vibrio</taxon>
    </lineage>
</organism>
<evidence type="ECO:0000313" key="2">
    <source>
        <dbReference type="EMBL" id="QFT26442.1"/>
    </source>
</evidence>
<feature type="transmembrane region" description="Helical" evidence="1">
    <location>
        <begin position="12"/>
        <end position="35"/>
    </location>
</feature>
<protein>
    <submittedName>
        <fullName evidence="2">Uncharacterized protein</fullName>
    </submittedName>
</protein>
<sequence>MILHTPHLTIALASEVICVLSLRLAMYSLIYCSVIRFPSTKLPNREFALNVSDQPANLIVAELVRLIVAQ</sequence>
<keyword evidence="1" id="KW-0472">Membrane</keyword>
<keyword evidence="1" id="KW-0812">Transmembrane</keyword>
<reference evidence="2 3" key="1">
    <citation type="submission" date="2019-10" db="EMBL/GenBank/DDBJ databases">
        <title>Complete genome sequence of Vibrio sp. strain THAF100, isolated from non-filtered water from the water column of tank 6 of a marine aquarium containing stony-coral fragments. Water maintained at 26 degree C.</title>
        <authorList>
            <person name="Ruckert C."/>
            <person name="Franco A."/>
            <person name="Kalinowski J."/>
            <person name="Glaeser S."/>
        </authorList>
    </citation>
    <scope>NUCLEOTIDE SEQUENCE [LARGE SCALE GENOMIC DNA]</scope>
    <source>
        <strain evidence="2 3">THAF100</strain>
    </source>
</reference>
<evidence type="ECO:0000256" key="1">
    <source>
        <dbReference type="SAM" id="Phobius"/>
    </source>
</evidence>
<gene>
    <name evidence="2" type="ORF">FIV01_08380</name>
</gene>
<evidence type="ECO:0000313" key="3">
    <source>
        <dbReference type="Proteomes" id="UP000326936"/>
    </source>
</evidence>
<dbReference type="KEGG" id="vaq:FIV01_08380"/>
<keyword evidence="1" id="KW-1133">Transmembrane helix</keyword>